<organism evidence="1 2">
    <name type="scientific">Flavobacterium cheonanense</name>
    <dbReference type="NCBI Taxonomy" id="706183"/>
    <lineage>
        <taxon>Bacteria</taxon>
        <taxon>Pseudomonadati</taxon>
        <taxon>Bacteroidota</taxon>
        <taxon>Flavobacteriia</taxon>
        <taxon>Flavobacteriales</taxon>
        <taxon>Flavobacteriaceae</taxon>
        <taxon>Flavobacterium</taxon>
    </lineage>
</organism>
<gene>
    <name evidence="1" type="ORF">GCM10022389_12630</name>
</gene>
<evidence type="ECO:0000313" key="1">
    <source>
        <dbReference type="EMBL" id="GAA4068933.1"/>
    </source>
</evidence>
<name>A0ABP7VK21_9FLAO</name>
<sequence length="138" mass="15985">MAIKTNQMPFKESFSEFYTKVKSSLDDGTFAKLTLAKTIGNSELMNIYVRPIMDDALLKLELKFKFQQEEIIEIHTIENAFPRLLEFINNPFLSAILFTTEFDLTYKLNKKRAVSLVEQFPTFGNANEVLLEYLATKK</sequence>
<protein>
    <submittedName>
        <fullName evidence="1">Uncharacterized protein</fullName>
    </submittedName>
</protein>
<accession>A0ABP7VK21</accession>
<comment type="caution">
    <text evidence="1">The sequence shown here is derived from an EMBL/GenBank/DDBJ whole genome shotgun (WGS) entry which is preliminary data.</text>
</comment>
<dbReference type="EMBL" id="BAABCT010000002">
    <property type="protein sequence ID" value="GAA4068933.1"/>
    <property type="molecule type" value="Genomic_DNA"/>
</dbReference>
<dbReference type="Proteomes" id="UP001500367">
    <property type="component" value="Unassembled WGS sequence"/>
</dbReference>
<proteinExistence type="predicted"/>
<keyword evidence="2" id="KW-1185">Reference proteome</keyword>
<evidence type="ECO:0000313" key="2">
    <source>
        <dbReference type="Proteomes" id="UP001500367"/>
    </source>
</evidence>
<reference evidence="2" key="1">
    <citation type="journal article" date="2019" name="Int. J. Syst. Evol. Microbiol.">
        <title>The Global Catalogue of Microorganisms (GCM) 10K type strain sequencing project: providing services to taxonomists for standard genome sequencing and annotation.</title>
        <authorList>
            <consortium name="The Broad Institute Genomics Platform"/>
            <consortium name="The Broad Institute Genome Sequencing Center for Infectious Disease"/>
            <person name="Wu L."/>
            <person name="Ma J."/>
        </authorList>
    </citation>
    <scope>NUCLEOTIDE SEQUENCE [LARGE SCALE GENOMIC DNA]</scope>
    <source>
        <strain evidence="2">JCM 17069</strain>
    </source>
</reference>